<dbReference type="SUPFAM" id="SSF56281">
    <property type="entry name" value="Metallo-hydrolase/oxidoreductase"/>
    <property type="match status" value="1"/>
</dbReference>
<protein>
    <submittedName>
        <fullName evidence="1">Uncharacterized protein</fullName>
    </submittedName>
</protein>
<dbReference type="InterPro" id="IPR036866">
    <property type="entry name" value="RibonucZ/Hydroxyglut_hydro"/>
</dbReference>
<evidence type="ECO:0000313" key="2">
    <source>
        <dbReference type="Proteomes" id="UP001139701"/>
    </source>
</evidence>
<sequence>MHPIASIHDNICKLYDGVFWVRGSAQLMPLMQINRNMIIISVENELTLINPVRLDSHGLSQLDALGRVVRVIRLGDFHGIDDAFYVDRYQCEFWAQAGQSTYKTPQITHLIETETPSPLPNSEFFIFESARYPEAALLLKAHQLLITTDSVQYYSDQHLFSFLARKTFSLVFKQGMNIGPFWLKRVTPKSRSLHGDFQKLLQLDFDALIAAHGNLKRSGAKQAVREVVEKIFKTVSTID</sequence>
<keyword evidence="2" id="KW-1185">Reference proteome</keyword>
<accession>A0A9X1WZ87</accession>
<evidence type="ECO:0000313" key="1">
    <source>
        <dbReference type="EMBL" id="MCJ8147178.1"/>
    </source>
</evidence>
<proteinExistence type="predicted"/>
<name>A0A9X1WZ87_9GAMM</name>
<dbReference type="Proteomes" id="UP001139701">
    <property type="component" value="Unassembled WGS sequence"/>
</dbReference>
<dbReference type="AlphaFoldDB" id="A0A9X1WZ87"/>
<dbReference type="RefSeq" id="WP_241572765.1">
    <property type="nucleotide sequence ID" value="NZ_JAKUML010000016.1"/>
</dbReference>
<gene>
    <name evidence="1" type="ORF">MKI79_09785</name>
</gene>
<dbReference type="EMBL" id="JAKUML010000016">
    <property type="protein sequence ID" value="MCJ8147178.1"/>
    <property type="molecule type" value="Genomic_DNA"/>
</dbReference>
<organism evidence="1 2">
    <name type="scientific">Acinetobacter sedimenti</name>
    <dbReference type="NCBI Taxonomy" id="2919922"/>
    <lineage>
        <taxon>Bacteria</taxon>
        <taxon>Pseudomonadati</taxon>
        <taxon>Pseudomonadota</taxon>
        <taxon>Gammaproteobacteria</taxon>
        <taxon>Moraxellales</taxon>
        <taxon>Moraxellaceae</taxon>
        <taxon>Acinetobacter</taxon>
    </lineage>
</organism>
<reference evidence="1" key="1">
    <citation type="submission" date="2022-02" db="EMBL/GenBank/DDBJ databases">
        <title>Acinetobacter A3.8 sp. nov., isolated from Sediment (Zhairuo Island).</title>
        <authorList>
            <person name="Zheng K."/>
        </authorList>
    </citation>
    <scope>NUCLEOTIDE SEQUENCE</scope>
    <source>
        <strain evidence="1">A3.8</strain>
    </source>
</reference>
<comment type="caution">
    <text evidence="1">The sequence shown here is derived from an EMBL/GenBank/DDBJ whole genome shotgun (WGS) entry which is preliminary data.</text>
</comment>